<proteinExistence type="predicted"/>
<feature type="transmembrane region" description="Helical" evidence="1">
    <location>
        <begin position="130"/>
        <end position="145"/>
    </location>
</feature>
<feature type="transmembrane region" description="Helical" evidence="1">
    <location>
        <begin position="260"/>
        <end position="280"/>
    </location>
</feature>
<evidence type="ECO:0000256" key="1">
    <source>
        <dbReference type="SAM" id="Phobius"/>
    </source>
</evidence>
<feature type="transmembrane region" description="Helical" evidence="1">
    <location>
        <begin position="151"/>
        <end position="173"/>
    </location>
</feature>
<dbReference type="Gene3D" id="1.10.3730.20">
    <property type="match status" value="1"/>
</dbReference>
<evidence type="ECO:0000259" key="2">
    <source>
        <dbReference type="Pfam" id="PF00892"/>
    </source>
</evidence>
<keyword evidence="1" id="KW-0812">Transmembrane</keyword>
<feature type="transmembrane region" description="Helical" evidence="1">
    <location>
        <begin position="78"/>
        <end position="98"/>
    </location>
</feature>
<sequence length="323" mass="34250">MTSASISNSNLKGALCATVAAMCFSLNDVGIKFLSDTYALHQIVFYRSLIGILTFALIIMPISGGLKTMSTRLLHWHLARGLCVVAANSFLFLGLASLPIADAVAIFFVSPLVIAVFSVIFLGEHVGPRRWAAIAIGLLGVLIMVKPGTSAFQIAAILPAISAALYALMHIIARRIGGTESAGTMTFWILVSFMTVSATVGLAIGDGRYASGAPEVLTFLLRAWAPLDPADIPIFVMLGTSGIIGGFLISQAYRIAEAAFAAPFEYVSMPMAVIWGVVVFGTFPGVSTWVGIALILGSGLAMIYLETRRRPAPRPDTKVYSDT</sequence>
<evidence type="ECO:0000313" key="3">
    <source>
        <dbReference type="EMBL" id="HAR52273.1"/>
    </source>
</evidence>
<dbReference type="Pfam" id="PF00892">
    <property type="entry name" value="EamA"/>
    <property type="match status" value="1"/>
</dbReference>
<feature type="transmembrane region" description="Helical" evidence="1">
    <location>
        <begin position="286"/>
        <end position="305"/>
    </location>
</feature>
<dbReference type="InterPro" id="IPR000620">
    <property type="entry name" value="EamA_dom"/>
</dbReference>
<gene>
    <name evidence="3" type="ORF">DCS45_10435</name>
</gene>
<dbReference type="PANTHER" id="PTHR22911">
    <property type="entry name" value="ACYL-MALONYL CONDENSING ENZYME-RELATED"/>
    <property type="match status" value="1"/>
</dbReference>
<keyword evidence="1" id="KW-1133">Transmembrane helix</keyword>
<reference evidence="3 4" key="1">
    <citation type="journal article" date="2018" name="Nat. Biotechnol.">
        <title>A standardized bacterial taxonomy based on genome phylogeny substantially revises the tree of life.</title>
        <authorList>
            <person name="Parks D.H."/>
            <person name="Chuvochina M."/>
            <person name="Waite D.W."/>
            <person name="Rinke C."/>
            <person name="Skarshewski A."/>
            <person name="Chaumeil P.A."/>
            <person name="Hugenholtz P."/>
        </authorList>
    </citation>
    <scope>NUCLEOTIDE SEQUENCE [LARGE SCALE GENOMIC DNA]</scope>
    <source>
        <strain evidence="3">UBA9169</strain>
    </source>
</reference>
<feature type="transmembrane region" description="Helical" evidence="1">
    <location>
        <begin position="104"/>
        <end position="123"/>
    </location>
</feature>
<dbReference type="PANTHER" id="PTHR22911:SF103">
    <property type="entry name" value="BLR2811 PROTEIN"/>
    <property type="match status" value="1"/>
</dbReference>
<dbReference type="AlphaFoldDB" id="A0A348WCL1"/>
<dbReference type="SUPFAM" id="SSF103481">
    <property type="entry name" value="Multidrug resistance efflux transporter EmrE"/>
    <property type="match status" value="2"/>
</dbReference>
<feature type="domain" description="EamA" evidence="2">
    <location>
        <begin position="12"/>
        <end position="145"/>
    </location>
</feature>
<protein>
    <submittedName>
        <fullName evidence="3">EamA family transporter</fullName>
    </submittedName>
</protein>
<dbReference type="InterPro" id="IPR037185">
    <property type="entry name" value="EmrE-like"/>
</dbReference>
<organism evidence="3 4">
    <name type="scientific">Roseovarius nubinhibens</name>
    <dbReference type="NCBI Taxonomy" id="314263"/>
    <lineage>
        <taxon>Bacteria</taxon>
        <taxon>Pseudomonadati</taxon>
        <taxon>Pseudomonadota</taxon>
        <taxon>Alphaproteobacteria</taxon>
        <taxon>Rhodobacterales</taxon>
        <taxon>Roseobacteraceae</taxon>
        <taxon>Roseovarius</taxon>
    </lineage>
</organism>
<dbReference type="EMBL" id="DMVW01000099">
    <property type="protein sequence ID" value="HAR52273.1"/>
    <property type="molecule type" value="Genomic_DNA"/>
</dbReference>
<name>A0A348WCL1_9RHOB</name>
<dbReference type="GO" id="GO:0016020">
    <property type="term" value="C:membrane"/>
    <property type="evidence" value="ECO:0007669"/>
    <property type="project" value="InterPro"/>
</dbReference>
<feature type="transmembrane region" description="Helical" evidence="1">
    <location>
        <begin position="44"/>
        <end position="66"/>
    </location>
</feature>
<comment type="caution">
    <text evidence="3">The sequence shown here is derived from an EMBL/GenBank/DDBJ whole genome shotgun (WGS) entry which is preliminary data.</text>
</comment>
<dbReference type="Proteomes" id="UP000264719">
    <property type="component" value="Unassembled WGS sequence"/>
</dbReference>
<feature type="transmembrane region" description="Helical" evidence="1">
    <location>
        <begin position="232"/>
        <end position="253"/>
    </location>
</feature>
<feature type="transmembrane region" description="Helical" evidence="1">
    <location>
        <begin position="185"/>
        <end position="204"/>
    </location>
</feature>
<accession>A0A348WCL1</accession>
<evidence type="ECO:0000313" key="4">
    <source>
        <dbReference type="Proteomes" id="UP000264719"/>
    </source>
</evidence>
<keyword evidence="1" id="KW-0472">Membrane</keyword>